<proteinExistence type="predicted"/>
<keyword evidence="3" id="KW-1185">Reference proteome</keyword>
<dbReference type="STRING" id="1561998.A0A1I7U0H9"/>
<keyword evidence="2" id="KW-0812">Transmembrane</keyword>
<keyword evidence="2" id="KW-0472">Membrane</keyword>
<feature type="transmembrane region" description="Helical" evidence="2">
    <location>
        <begin position="29"/>
        <end position="47"/>
    </location>
</feature>
<evidence type="ECO:0000256" key="1">
    <source>
        <dbReference type="SAM" id="MobiDB-lite"/>
    </source>
</evidence>
<dbReference type="Proteomes" id="UP000095282">
    <property type="component" value="Unplaced"/>
</dbReference>
<feature type="transmembrane region" description="Helical" evidence="2">
    <location>
        <begin position="196"/>
        <end position="217"/>
    </location>
</feature>
<evidence type="ECO:0000313" key="3">
    <source>
        <dbReference type="Proteomes" id="UP000095282"/>
    </source>
</evidence>
<feature type="region of interest" description="Disordered" evidence="1">
    <location>
        <begin position="263"/>
        <end position="288"/>
    </location>
</feature>
<evidence type="ECO:0000256" key="2">
    <source>
        <dbReference type="SAM" id="Phobius"/>
    </source>
</evidence>
<accession>A0A1I7U0H9</accession>
<dbReference type="PANTHER" id="PTHR35178:SF1">
    <property type="entry name" value="CUB DOMAIN-CONTAINING PROTEIN-RELATED"/>
    <property type="match status" value="1"/>
</dbReference>
<dbReference type="AlphaFoldDB" id="A0A1I7U0H9"/>
<protein>
    <submittedName>
        <fullName evidence="4">Glycoprotein</fullName>
    </submittedName>
</protein>
<evidence type="ECO:0000313" key="4">
    <source>
        <dbReference type="WBParaSite" id="Csp11.Scaffold629.g13633.t2"/>
    </source>
</evidence>
<dbReference type="WBParaSite" id="Csp11.Scaffold629.g13633.t2">
    <property type="protein sequence ID" value="Csp11.Scaffold629.g13633.t2"/>
    <property type="gene ID" value="Csp11.Scaffold629.g13633"/>
</dbReference>
<name>A0A1I7U0H9_9PELO</name>
<dbReference type="PANTHER" id="PTHR35178">
    <property type="entry name" value="FOLATE RECEPTOR HOMOLOG-RELATED"/>
    <property type="match status" value="1"/>
</dbReference>
<keyword evidence="2" id="KW-1133">Transmembrane helix</keyword>
<reference evidence="4" key="1">
    <citation type="submission" date="2016-11" db="UniProtKB">
        <authorList>
            <consortium name="WormBaseParasite"/>
        </authorList>
    </citation>
    <scope>IDENTIFICATION</scope>
</reference>
<organism evidence="3 4">
    <name type="scientific">Caenorhabditis tropicalis</name>
    <dbReference type="NCBI Taxonomy" id="1561998"/>
    <lineage>
        <taxon>Eukaryota</taxon>
        <taxon>Metazoa</taxon>
        <taxon>Ecdysozoa</taxon>
        <taxon>Nematoda</taxon>
        <taxon>Chromadorea</taxon>
        <taxon>Rhabditida</taxon>
        <taxon>Rhabditina</taxon>
        <taxon>Rhabditomorpha</taxon>
        <taxon>Rhabditoidea</taxon>
        <taxon>Rhabditidae</taxon>
        <taxon>Peloderinae</taxon>
        <taxon>Caenorhabditis</taxon>
    </lineage>
</organism>
<sequence length="344" mass="40162">MNCVTDVIVLNRIRVCVSHHLFPPVMGNTFKHLFLLVIISILVPLICNGYQPSKQCIQCVAGNFLSYKWLMVDKHIKQEIEWKDEWTDTDCLEERVHFKDHCYGPCITIHILPYLDSGFTTDGILMDCSDNLIYRSPDVNLSSRLIDQTFTARRDNHRIVYEFAQFSTTNTQAVAEHFLKVIPHHRKINMTTATKIIYGLFGIFLICSFITACYLLRAMCCKMSYNRKYERPNRNDIEMEVHHSNLEYPRLVRRYSLGVSRSSEISQPPLRSEHPLRNPETLDDCHDDDLSTYVPRDFKSLKRKRESVLTYISDDTDNTFYNLGRREHLCDDISGQPTTSRSYN</sequence>